<keyword evidence="3" id="KW-1185">Reference proteome</keyword>
<organism evidence="2 3">
    <name type="scientific">Cephalotrichum gorgonifer</name>
    <dbReference type="NCBI Taxonomy" id="2041049"/>
    <lineage>
        <taxon>Eukaryota</taxon>
        <taxon>Fungi</taxon>
        <taxon>Dikarya</taxon>
        <taxon>Ascomycota</taxon>
        <taxon>Pezizomycotina</taxon>
        <taxon>Sordariomycetes</taxon>
        <taxon>Hypocreomycetidae</taxon>
        <taxon>Microascales</taxon>
        <taxon>Microascaceae</taxon>
        <taxon>Cephalotrichum</taxon>
    </lineage>
</organism>
<evidence type="ECO:0000256" key="1">
    <source>
        <dbReference type="ARBA" id="ARBA00023002"/>
    </source>
</evidence>
<gene>
    <name evidence="2" type="ORF">DNG_00297</name>
</gene>
<protein>
    <recommendedName>
        <fullName evidence="4">MGS207 protein</fullName>
    </recommendedName>
</protein>
<keyword evidence="1" id="KW-0560">Oxidoreductase</keyword>
<dbReference type="InterPro" id="IPR025337">
    <property type="entry name" value="Questin_oxidase-like"/>
</dbReference>
<dbReference type="EMBL" id="ONZQ02000001">
    <property type="protein sequence ID" value="SPN96777.1"/>
    <property type="molecule type" value="Genomic_DNA"/>
</dbReference>
<name>A0AAE8MNZ8_9PEZI</name>
<accession>A0AAE8MNZ8</accession>
<proteinExistence type="predicted"/>
<comment type="caution">
    <text evidence="2">The sequence shown here is derived from an EMBL/GenBank/DDBJ whole genome shotgun (WGS) entry which is preliminary data.</text>
</comment>
<evidence type="ECO:0000313" key="3">
    <source>
        <dbReference type="Proteomes" id="UP001187682"/>
    </source>
</evidence>
<reference evidence="2" key="1">
    <citation type="submission" date="2018-03" db="EMBL/GenBank/DDBJ databases">
        <authorList>
            <person name="Guldener U."/>
        </authorList>
    </citation>
    <scope>NUCLEOTIDE SEQUENCE</scope>
</reference>
<dbReference type="PANTHER" id="PTHR35870:SF6">
    <property type="entry name" value="MGS207 PROTEIN"/>
    <property type="match status" value="1"/>
</dbReference>
<evidence type="ECO:0008006" key="4">
    <source>
        <dbReference type="Google" id="ProtNLM"/>
    </source>
</evidence>
<evidence type="ECO:0000313" key="2">
    <source>
        <dbReference type="EMBL" id="SPN96777.1"/>
    </source>
</evidence>
<sequence>MASFLSYVPVLNRFIAGSGSPEQVFDIPPPDVHDTETSPDRRARCLKHLLKANHATFAVIYHNLEFDNHNPHILSSAYLLGASEDQLRNIYEKEVEDLEPWAESPGEVGEDDWTEYLGDRRYQRAYVDYFEDQLVMRFSYDWKKLLEHYMFHDKHRLVYGLFGGLGHPLIHLGYAYEMNCKEIAIDALTMGAVQHNYLHKYLEYPKYTRPSPFTTHSISDLLGRLRGDKRFDGIFKRPGLKNFDELFEKHEDLLLEYWNAWEISDPVKQFEECQEVATSLLVATVPPGTHSYNFFFAHALTTTHALRVLLPLIPTKYQLTLVRGWLLYTLAIYISFLRPEIDPDYIDPSTLKGRHWSYVENAALTSTWATDAHYVKALRAIEVAARTWGDVHERYLAAAVRLADDFHGWTF</sequence>
<dbReference type="GO" id="GO:0016491">
    <property type="term" value="F:oxidoreductase activity"/>
    <property type="evidence" value="ECO:0007669"/>
    <property type="project" value="UniProtKB-KW"/>
</dbReference>
<dbReference type="PANTHER" id="PTHR35870">
    <property type="entry name" value="PROTEIN, PUTATIVE (AFU_ORTHOLOGUE AFUA_5G03330)-RELATED"/>
    <property type="match status" value="1"/>
</dbReference>
<dbReference type="AlphaFoldDB" id="A0AAE8MNZ8"/>
<dbReference type="Proteomes" id="UP001187682">
    <property type="component" value="Unassembled WGS sequence"/>
</dbReference>
<dbReference type="Pfam" id="PF14027">
    <property type="entry name" value="Questin_oxidase"/>
    <property type="match status" value="1"/>
</dbReference>